<organism evidence="1">
    <name type="scientific">marine sediment metagenome</name>
    <dbReference type="NCBI Taxonomy" id="412755"/>
    <lineage>
        <taxon>unclassified sequences</taxon>
        <taxon>metagenomes</taxon>
        <taxon>ecological metagenomes</taxon>
    </lineage>
</organism>
<sequence>MERKLFELLFEYLEIKHYLLLNDLVDGKNLIKSIFGNLRFLKTYNPLKNLKWSDTDEIWLSHNIFERERGFVYQDLFYKDSVRE</sequence>
<accession>A0A0F9MUB7</accession>
<evidence type="ECO:0000313" key="1">
    <source>
        <dbReference type="EMBL" id="KKN02992.1"/>
    </source>
</evidence>
<name>A0A0F9MUB7_9ZZZZ</name>
<reference evidence="1" key="1">
    <citation type="journal article" date="2015" name="Nature">
        <title>Complex archaea that bridge the gap between prokaryotes and eukaryotes.</title>
        <authorList>
            <person name="Spang A."/>
            <person name="Saw J.H."/>
            <person name="Jorgensen S.L."/>
            <person name="Zaremba-Niedzwiedzka K."/>
            <person name="Martijn J."/>
            <person name="Lind A.E."/>
            <person name="van Eijk R."/>
            <person name="Schleper C."/>
            <person name="Guy L."/>
            <person name="Ettema T.J."/>
        </authorList>
    </citation>
    <scope>NUCLEOTIDE SEQUENCE</scope>
</reference>
<gene>
    <name evidence="1" type="ORF">LCGC14_1112220</name>
</gene>
<dbReference type="AlphaFoldDB" id="A0A0F9MUB7"/>
<comment type="caution">
    <text evidence="1">The sequence shown here is derived from an EMBL/GenBank/DDBJ whole genome shotgun (WGS) entry which is preliminary data.</text>
</comment>
<dbReference type="EMBL" id="LAZR01005084">
    <property type="protein sequence ID" value="KKN02992.1"/>
    <property type="molecule type" value="Genomic_DNA"/>
</dbReference>
<proteinExistence type="predicted"/>
<protein>
    <submittedName>
        <fullName evidence="1">Uncharacterized protein</fullName>
    </submittedName>
</protein>